<feature type="signal peptide" evidence="19">
    <location>
        <begin position="1"/>
        <end position="28"/>
    </location>
</feature>
<feature type="disulfide bond" evidence="18">
    <location>
        <begin position="203"/>
        <end position="236"/>
    </location>
</feature>
<keyword evidence="8 19" id="KW-0732">Signal</keyword>
<dbReference type="PROSITE" id="PS50873">
    <property type="entry name" value="PEROXIDASE_4"/>
    <property type="match status" value="1"/>
</dbReference>
<evidence type="ECO:0000256" key="10">
    <source>
        <dbReference type="ARBA" id="ARBA00023002"/>
    </source>
</evidence>
<keyword evidence="13 19" id="KW-0376">Hydrogen peroxide</keyword>
<dbReference type="EMBL" id="JBDFQZ010000005">
    <property type="protein sequence ID" value="KAK9727018.1"/>
    <property type="molecule type" value="Genomic_DNA"/>
</dbReference>
<evidence type="ECO:0000256" key="9">
    <source>
        <dbReference type="ARBA" id="ARBA00022837"/>
    </source>
</evidence>
<keyword evidence="7 16" id="KW-0479">Metal-binding</keyword>
<evidence type="ECO:0000259" key="20">
    <source>
        <dbReference type="PROSITE" id="PS50873"/>
    </source>
</evidence>
<comment type="catalytic activity">
    <reaction evidence="1 19">
        <text>2 a phenolic donor + H2O2 = 2 a phenolic radical donor + 2 H2O</text>
        <dbReference type="Rhea" id="RHEA:56136"/>
        <dbReference type="ChEBI" id="CHEBI:15377"/>
        <dbReference type="ChEBI" id="CHEBI:16240"/>
        <dbReference type="ChEBI" id="CHEBI:139520"/>
        <dbReference type="ChEBI" id="CHEBI:139521"/>
        <dbReference type="EC" id="1.11.1.7"/>
    </reaction>
</comment>
<feature type="binding site" evidence="16">
    <location>
        <position position="77"/>
    </location>
    <ligand>
        <name>Ca(2+)</name>
        <dbReference type="ChEBI" id="CHEBI:29108"/>
        <label>1</label>
    </ligand>
</feature>
<evidence type="ECO:0000256" key="1">
    <source>
        <dbReference type="ARBA" id="ARBA00000189"/>
    </source>
</evidence>
<comment type="caution">
    <text evidence="21">The sequence shown here is derived from an EMBL/GenBank/DDBJ whole genome shotgun (WGS) entry which is preliminary data.</text>
</comment>
<keyword evidence="9 16" id="KW-0106">Calcium</keyword>
<dbReference type="InterPro" id="IPR002016">
    <property type="entry name" value="Haem_peroxidase"/>
</dbReference>
<comment type="cofactor">
    <cofactor evidence="16 19">
        <name>Ca(2+)</name>
        <dbReference type="ChEBI" id="CHEBI:29108"/>
    </cofactor>
    <text evidence="16 19">Binds 2 calcium ions per subunit.</text>
</comment>
<gene>
    <name evidence="21" type="ORF">RND81_05G252600</name>
</gene>
<comment type="similarity">
    <text evidence="19">Belongs to the peroxidase family. Classical plant (class III) peroxidase subfamily.</text>
</comment>
<dbReference type="InterPro" id="IPR010255">
    <property type="entry name" value="Haem_peroxidase_sf"/>
</dbReference>
<keyword evidence="10 19" id="KW-0560">Oxidoreductase</keyword>
<keyword evidence="22" id="KW-1185">Reference proteome</keyword>
<evidence type="ECO:0000256" key="2">
    <source>
        <dbReference type="ARBA" id="ARBA00002322"/>
    </source>
</evidence>
<feature type="domain" description="Plant heme peroxidase family profile" evidence="20">
    <location>
        <begin position="30"/>
        <end position="331"/>
    </location>
</feature>
<feature type="site" description="Transition state stabilizer" evidence="17">
    <location>
        <position position="69"/>
    </location>
</feature>
<feature type="binding site" evidence="16">
    <location>
        <position position="259"/>
    </location>
    <ligand>
        <name>Ca(2+)</name>
        <dbReference type="ChEBI" id="CHEBI:29108"/>
        <label>2</label>
    </ligand>
</feature>
<accession>A0AAW1L165</accession>
<evidence type="ECO:0000313" key="22">
    <source>
        <dbReference type="Proteomes" id="UP001443914"/>
    </source>
</evidence>
<dbReference type="GO" id="GO:0020037">
    <property type="term" value="F:heme binding"/>
    <property type="evidence" value="ECO:0007669"/>
    <property type="project" value="UniProtKB-UniRule"/>
</dbReference>
<evidence type="ECO:0000256" key="5">
    <source>
        <dbReference type="ARBA" id="ARBA00022559"/>
    </source>
</evidence>
<evidence type="ECO:0000256" key="7">
    <source>
        <dbReference type="ARBA" id="ARBA00022723"/>
    </source>
</evidence>
<sequence length="331" mass="37032">MKKYNCSSFAVIIIRGLILVTLSSQCQGSYIYPGYYKGKCGKFNVEEIIYKVVKTHFDDDADTVSDLIRLQFHDCIVKGCDASVLLDGKYTEKTAEINLSLGGFKVVDDAKEAVEKACPGIVSCSDVLVIAARSAVFMAGGKWYDVETGRRDSLTSNRRDAIANLPKPTIPVDQAINLFASRGLTKEDFVILLGGHTVGTSHCNNFKDRLYNFHNTGLPDRRIKPLSFLHFLKQTCPLRSRVNKETFLDQTPNSHFKIDNGYYKQILADKGILEIDTNMAFSPLTHNIVKELAFSPSYFLDKFGPAMVKMGRINVLTGRQGEIRKYCRAIN</sequence>
<dbReference type="PANTHER" id="PTHR31517:SF59">
    <property type="entry name" value="PEROXIDASE"/>
    <property type="match status" value="1"/>
</dbReference>
<protein>
    <recommendedName>
        <fullName evidence="3 19">Peroxidase</fullName>
        <ecNumber evidence="3 19">1.11.1.7</ecNumber>
    </recommendedName>
</protein>
<keyword evidence="4 19" id="KW-0964">Secreted</keyword>
<feature type="binding site" evidence="16">
    <location>
        <position position="79"/>
    </location>
    <ligand>
        <name>Ca(2+)</name>
        <dbReference type="ChEBI" id="CHEBI:29108"/>
        <label>1</label>
    </ligand>
</feature>
<feature type="binding site" evidence="16">
    <location>
        <position position="92"/>
    </location>
    <ligand>
        <name>Ca(2+)</name>
        <dbReference type="ChEBI" id="CHEBI:29108"/>
        <label>1</label>
    </ligand>
</feature>
<keyword evidence="6 19" id="KW-0349">Heme</keyword>
<dbReference type="InterPro" id="IPR000823">
    <property type="entry name" value="Peroxidase_pln"/>
</dbReference>
<name>A0AAW1L165_SAPOF</name>
<dbReference type="PROSITE" id="PS00436">
    <property type="entry name" value="PEROXIDASE_2"/>
    <property type="match status" value="1"/>
</dbReference>
<dbReference type="PRINTS" id="PR00458">
    <property type="entry name" value="PEROXIDASE"/>
</dbReference>
<keyword evidence="12 18" id="KW-1015">Disulfide bond</keyword>
<dbReference type="Gene3D" id="1.10.420.10">
    <property type="entry name" value="Peroxidase, domain 2"/>
    <property type="match status" value="1"/>
</dbReference>
<dbReference type="Gene3D" id="1.10.520.10">
    <property type="match status" value="1"/>
</dbReference>
<reference evidence="21" key="1">
    <citation type="submission" date="2024-03" db="EMBL/GenBank/DDBJ databases">
        <title>WGS assembly of Saponaria officinalis var. Norfolk2.</title>
        <authorList>
            <person name="Jenkins J."/>
            <person name="Shu S."/>
            <person name="Grimwood J."/>
            <person name="Barry K."/>
            <person name="Goodstein D."/>
            <person name="Schmutz J."/>
            <person name="Leebens-Mack J."/>
            <person name="Osbourn A."/>
        </authorList>
    </citation>
    <scope>NUCLEOTIDE SEQUENCE [LARGE SCALE GENOMIC DNA]</scope>
    <source>
        <strain evidence="21">JIC</strain>
    </source>
</reference>
<evidence type="ECO:0000256" key="8">
    <source>
        <dbReference type="ARBA" id="ARBA00022729"/>
    </source>
</evidence>
<evidence type="ECO:0000256" key="19">
    <source>
        <dbReference type="RuleBase" id="RU362060"/>
    </source>
</evidence>
<feature type="binding site" evidence="16">
    <location>
        <position position="74"/>
    </location>
    <ligand>
        <name>Ca(2+)</name>
        <dbReference type="ChEBI" id="CHEBI:29108"/>
        <label>1</label>
    </ligand>
</feature>
<comment type="function">
    <text evidence="2">Removal of H(2)O(2), oxidation of toxic reductants, biosynthesis and degradation of lignin, suberization, auxin catabolism, response to environmental stresses such as wounding, pathogen attack and oxidative stress. These functions might be dependent on each isozyme/isoform in each plant tissue.</text>
</comment>
<feature type="binding site" evidence="16">
    <location>
        <position position="197"/>
    </location>
    <ligand>
        <name>Ca(2+)</name>
        <dbReference type="ChEBI" id="CHEBI:29108"/>
        <label>2</label>
    </ligand>
</feature>
<organism evidence="21 22">
    <name type="scientific">Saponaria officinalis</name>
    <name type="common">Common soapwort</name>
    <name type="synonym">Lychnis saponaria</name>
    <dbReference type="NCBI Taxonomy" id="3572"/>
    <lineage>
        <taxon>Eukaryota</taxon>
        <taxon>Viridiplantae</taxon>
        <taxon>Streptophyta</taxon>
        <taxon>Embryophyta</taxon>
        <taxon>Tracheophyta</taxon>
        <taxon>Spermatophyta</taxon>
        <taxon>Magnoliopsida</taxon>
        <taxon>eudicotyledons</taxon>
        <taxon>Gunneridae</taxon>
        <taxon>Pentapetalae</taxon>
        <taxon>Caryophyllales</taxon>
        <taxon>Caryophyllaceae</taxon>
        <taxon>Caryophylleae</taxon>
        <taxon>Saponaria</taxon>
    </lineage>
</organism>
<dbReference type="FunFam" id="1.10.420.10:FF:000007">
    <property type="entry name" value="Peroxidase"/>
    <property type="match status" value="1"/>
</dbReference>
<feature type="binding site" evidence="15">
    <location>
        <position position="166"/>
    </location>
    <ligand>
        <name>substrate</name>
    </ligand>
</feature>
<feature type="disulfide bond" evidence="18">
    <location>
        <begin position="75"/>
        <end position="80"/>
    </location>
</feature>
<evidence type="ECO:0000256" key="13">
    <source>
        <dbReference type="ARBA" id="ARBA00023324"/>
    </source>
</evidence>
<evidence type="ECO:0000256" key="17">
    <source>
        <dbReference type="PIRSR" id="PIRSR600823-4"/>
    </source>
</evidence>
<evidence type="ECO:0000256" key="12">
    <source>
        <dbReference type="ARBA" id="ARBA00023157"/>
    </source>
</evidence>
<dbReference type="PRINTS" id="PR00461">
    <property type="entry name" value="PLPEROXIDASE"/>
</dbReference>
<evidence type="ECO:0000256" key="14">
    <source>
        <dbReference type="PIRSR" id="PIRSR600823-1"/>
    </source>
</evidence>
<evidence type="ECO:0000256" key="16">
    <source>
        <dbReference type="PIRSR" id="PIRSR600823-3"/>
    </source>
</evidence>
<keyword evidence="5 19" id="KW-0575">Peroxidase</keyword>
<dbReference type="Proteomes" id="UP001443914">
    <property type="component" value="Unassembled WGS sequence"/>
</dbReference>
<comment type="cofactor">
    <cofactor evidence="16 19">
        <name>heme b</name>
        <dbReference type="ChEBI" id="CHEBI:60344"/>
    </cofactor>
    <text evidence="16 19">Binds 1 heme b (iron(II)-protoporphyrin IX) group per subunit.</text>
</comment>
<evidence type="ECO:0000256" key="6">
    <source>
        <dbReference type="ARBA" id="ARBA00022617"/>
    </source>
</evidence>
<dbReference type="GO" id="GO:0006979">
    <property type="term" value="P:response to oxidative stress"/>
    <property type="evidence" value="ECO:0007669"/>
    <property type="project" value="UniProtKB-UniRule"/>
</dbReference>
<feature type="binding site" evidence="16">
    <location>
        <position position="249"/>
    </location>
    <ligand>
        <name>Ca(2+)</name>
        <dbReference type="ChEBI" id="CHEBI:29108"/>
        <label>2</label>
    </ligand>
</feature>
<dbReference type="EC" id="1.11.1.7" evidence="3 19"/>
<evidence type="ECO:0000256" key="18">
    <source>
        <dbReference type="PIRSR" id="PIRSR600823-5"/>
    </source>
</evidence>
<feature type="binding site" description="axial binding residue" evidence="16">
    <location>
        <position position="196"/>
    </location>
    <ligand>
        <name>heme b</name>
        <dbReference type="ChEBI" id="CHEBI:60344"/>
    </ligand>
    <ligandPart>
        <name>Fe</name>
        <dbReference type="ChEBI" id="CHEBI:18248"/>
    </ligandPart>
</feature>
<dbReference type="Pfam" id="PF00141">
    <property type="entry name" value="peroxidase"/>
    <property type="match status" value="1"/>
</dbReference>
<feature type="active site" description="Proton acceptor" evidence="14">
    <location>
        <position position="73"/>
    </location>
</feature>
<dbReference type="CDD" id="cd00693">
    <property type="entry name" value="secretory_peroxidase"/>
    <property type="match status" value="1"/>
</dbReference>
<dbReference type="InterPro" id="IPR019794">
    <property type="entry name" value="Peroxidases_AS"/>
</dbReference>
<feature type="disulfide bond" evidence="18">
    <location>
        <begin position="124"/>
        <end position="327"/>
    </location>
</feature>
<feature type="disulfide bond" evidence="18">
    <location>
        <begin position="40"/>
        <end position="118"/>
    </location>
</feature>
<feature type="binding site" evidence="16">
    <location>
        <position position="83"/>
    </location>
    <ligand>
        <name>Ca(2+)</name>
        <dbReference type="ChEBI" id="CHEBI:29108"/>
        <label>1</label>
    </ligand>
</feature>
<feature type="binding site" evidence="16">
    <location>
        <position position="81"/>
    </location>
    <ligand>
        <name>Ca(2+)</name>
        <dbReference type="ChEBI" id="CHEBI:29108"/>
        <label>1</label>
    </ligand>
</feature>
<dbReference type="GO" id="GO:0005576">
    <property type="term" value="C:extracellular region"/>
    <property type="evidence" value="ECO:0007669"/>
    <property type="project" value="UniProtKB-SubCell"/>
</dbReference>
<dbReference type="PANTHER" id="PTHR31517">
    <property type="match status" value="1"/>
</dbReference>
<evidence type="ECO:0000256" key="11">
    <source>
        <dbReference type="ARBA" id="ARBA00023004"/>
    </source>
</evidence>
<keyword evidence="11 16" id="KW-0408">Iron</keyword>
<dbReference type="GO" id="GO:0046872">
    <property type="term" value="F:metal ion binding"/>
    <property type="evidence" value="ECO:0007669"/>
    <property type="project" value="UniProtKB-UniRule"/>
</dbReference>
<dbReference type="SUPFAM" id="SSF48113">
    <property type="entry name" value="Heme-dependent peroxidases"/>
    <property type="match status" value="1"/>
</dbReference>
<dbReference type="InterPro" id="IPR033905">
    <property type="entry name" value="Secretory_peroxidase"/>
</dbReference>
<feature type="chain" id="PRO_5043091150" description="Peroxidase" evidence="19">
    <location>
        <begin position="29"/>
        <end position="331"/>
    </location>
</feature>
<dbReference type="GO" id="GO:0140825">
    <property type="term" value="F:lactoperoxidase activity"/>
    <property type="evidence" value="ECO:0007669"/>
    <property type="project" value="UniProtKB-EC"/>
</dbReference>
<dbReference type="GO" id="GO:0042744">
    <property type="term" value="P:hydrogen peroxide catabolic process"/>
    <property type="evidence" value="ECO:0007669"/>
    <property type="project" value="UniProtKB-KW"/>
</dbReference>
<evidence type="ECO:0000256" key="4">
    <source>
        <dbReference type="ARBA" id="ARBA00022525"/>
    </source>
</evidence>
<proteinExistence type="inferred from homology"/>
<evidence type="ECO:0000313" key="21">
    <source>
        <dbReference type="EMBL" id="KAK9727018.1"/>
    </source>
</evidence>
<comment type="subcellular location">
    <subcellularLocation>
        <location evidence="19">Secreted</location>
    </subcellularLocation>
</comment>
<evidence type="ECO:0000256" key="3">
    <source>
        <dbReference type="ARBA" id="ARBA00012313"/>
    </source>
</evidence>
<dbReference type="AlphaFoldDB" id="A0AAW1L165"/>
<evidence type="ECO:0000256" key="15">
    <source>
        <dbReference type="PIRSR" id="PIRSR600823-2"/>
    </source>
</evidence>